<accession>A0A0R0LRH7</accession>
<protein>
    <recommendedName>
        <fullName evidence="1">non-specific serine/threonine protein kinase</fullName>
        <ecNumber evidence="1">2.7.11.1</ecNumber>
    </recommendedName>
</protein>
<dbReference type="InterPro" id="IPR008271">
    <property type="entry name" value="Ser/Thr_kinase_AS"/>
</dbReference>
<dbReference type="Gene3D" id="1.10.510.10">
    <property type="entry name" value="Transferase(Phosphotransferase) domain 1"/>
    <property type="match status" value="1"/>
</dbReference>
<evidence type="ECO:0000256" key="1">
    <source>
        <dbReference type="ARBA" id="ARBA00012513"/>
    </source>
</evidence>
<feature type="domain" description="Protein kinase" evidence="8">
    <location>
        <begin position="26"/>
        <end position="285"/>
    </location>
</feature>
<feature type="binding site" evidence="6">
    <location>
        <position position="54"/>
    </location>
    <ligand>
        <name>ATP</name>
        <dbReference type="ChEBI" id="CHEBI:30616"/>
    </ligand>
</feature>
<dbReference type="PANTHER" id="PTHR24348">
    <property type="entry name" value="SERINE/THREONINE-PROTEIN KINASE UNC-51-RELATED"/>
    <property type="match status" value="1"/>
</dbReference>
<dbReference type="PANTHER" id="PTHR24348:SF22">
    <property type="entry name" value="NON-SPECIFIC SERINE_THREONINE PROTEIN KINASE"/>
    <property type="match status" value="1"/>
</dbReference>
<evidence type="ECO:0000256" key="6">
    <source>
        <dbReference type="PROSITE-ProRule" id="PRU10141"/>
    </source>
</evidence>
<keyword evidence="10" id="KW-1185">Reference proteome</keyword>
<dbReference type="SUPFAM" id="SSF56112">
    <property type="entry name" value="Protein kinase-like (PK-like)"/>
    <property type="match status" value="1"/>
</dbReference>
<dbReference type="AlphaFoldDB" id="A0A0R0LRH7"/>
<evidence type="ECO:0000256" key="2">
    <source>
        <dbReference type="ARBA" id="ARBA00022679"/>
    </source>
</evidence>
<feature type="non-terminal residue" evidence="9">
    <location>
        <position position="285"/>
    </location>
</feature>
<dbReference type="PROSITE" id="PS00108">
    <property type="entry name" value="PROTEIN_KINASE_ST"/>
    <property type="match status" value="1"/>
</dbReference>
<comment type="similarity">
    <text evidence="7">Belongs to the protein kinase superfamily.</text>
</comment>
<dbReference type="GO" id="GO:0010506">
    <property type="term" value="P:regulation of autophagy"/>
    <property type="evidence" value="ECO:0007669"/>
    <property type="project" value="InterPro"/>
</dbReference>
<keyword evidence="3 6" id="KW-0547">Nucleotide-binding</keyword>
<dbReference type="GO" id="GO:0004674">
    <property type="term" value="F:protein serine/threonine kinase activity"/>
    <property type="evidence" value="ECO:0007669"/>
    <property type="project" value="UniProtKB-KW"/>
</dbReference>
<evidence type="ECO:0000313" key="10">
    <source>
        <dbReference type="Proteomes" id="UP000051530"/>
    </source>
</evidence>
<dbReference type="InterPro" id="IPR017441">
    <property type="entry name" value="Protein_kinase_ATP_BS"/>
</dbReference>
<evidence type="ECO:0000256" key="5">
    <source>
        <dbReference type="ARBA" id="ARBA00022840"/>
    </source>
</evidence>
<dbReference type="EMBL" id="LGUB01001218">
    <property type="protein sequence ID" value="KRH92092.1"/>
    <property type="molecule type" value="Genomic_DNA"/>
</dbReference>
<dbReference type="Pfam" id="PF00069">
    <property type="entry name" value="Pkinase"/>
    <property type="match status" value="1"/>
</dbReference>
<dbReference type="SMART" id="SM00220">
    <property type="entry name" value="S_TKc"/>
    <property type="match status" value="1"/>
</dbReference>
<dbReference type="InterPro" id="IPR045269">
    <property type="entry name" value="Atg1-like"/>
</dbReference>
<keyword evidence="7 9" id="KW-0723">Serine/threonine-protein kinase</keyword>
<sequence length="285" mass="32911">KSTFSISKNKPPPNNKMEIQYDIGHYKTIRVLGEGRYATVYEGISKNGEIIAMKVLNKNLINTTNPDFIKNELAVFKKINEQKLKCKNILSFINFYDEIDNVFIILEYINGYTLQRVIFESFNTNKKIKAIDKKNYLIQIGNGLIYLHNLNIYHCDLKPENILIYDDNGTECVKILDFGCSHIALEGIASAKQLKFSGTAGFFTPEVYNDTSKNIKLKDLDTWAFTCLIYYCFVGKQPFVSKTFYLTVKNTQDINISYENTCKNIQKICKKVFIHENRAHLNELL</sequence>
<comment type="caution">
    <text evidence="9">The sequence shown here is derived from an EMBL/GenBank/DDBJ whole genome shotgun (WGS) entry which is preliminary data.</text>
</comment>
<dbReference type="InterPro" id="IPR011009">
    <property type="entry name" value="Kinase-like_dom_sf"/>
</dbReference>
<keyword evidence="4 9" id="KW-0418">Kinase</keyword>
<evidence type="ECO:0000259" key="8">
    <source>
        <dbReference type="PROSITE" id="PS50011"/>
    </source>
</evidence>
<dbReference type="PROSITE" id="PS50011">
    <property type="entry name" value="PROTEIN_KINASE_DOM"/>
    <property type="match status" value="1"/>
</dbReference>
<dbReference type="InterPro" id="IPR000719">
    <property type="entry name" value="Prot_kinase_dom"/>
</dbReference>
<gene>
    <name evidence="9" type="ORF">M153_12167000854</name>
</gene>
<evidence type="ECO:0000256" key="4">
    <source>
        <dbReference type="ARBA" id="ARBA00022777"/>
    </source>
</evidence>
<dbReference type="GO" id="GO:0005829">
    <property type="term" value="C:cytosol"/>
    <property type="evidence" value="ECO:0007669"/>
    <property type="project" value="TreeGrafter"/>
</dbReference>
<dbReference type="Proteomes" id="UP000051530">
    <property type="component" value="Unassembled WGS sequence"/>
</dbReference>
<dbReference type="GO" id="GO:0000045">
    <property type="term" value="P:autophagosome assembly"/>
    <property type="evidence" value="ECO:0007669"/>
    <property type="project" value="TreeGrafter"/>
</dbReference>
<reference evidence="9 10" key="1">
    <citation type="submission" date="2015-07" db="EMBL/GenBank/DDBJ databases">
        <title>The genome of Pseudoloma neurophilia, a relevant intracellular parasite of the zebrafish.</title>
        <authorList>
            <person name="Ndikumana S."/>
            <person name="Pelin A."/>
            <person name="Sanders J."/>
            <person name="Corradi N."/>
        </authorList>
    </citation>
    <scope>NUCLEOTIDE SEQUENCE [LARGE SCALE GENOMIC DNA]</scope>
    <source>
        <strain evidence="9 10">MK1</strain>
    </source>
</reference>
<dbReference type="PROSITE" id="PS00107">
    <property type="entry name" value="PROTEIN_KINASE_ATP"/>
    <property type="match status" value="1"/>
</dbReference>
<dbReference type="GO" id="GO:0005524">
    <property type="term" value="F:ATP binding"/>
    <property type="evidence" value="ECO:0007669"/>
    <property type="project" value="UniProtKB-UniRule"/>
</dbReference>
<organism evidence="9 10">
    <name type="scientific">Pseudoloma neurophilia</name>
    <dbReference type="NCBI Taxonomy" id="146866"/>
    <lineage>
        <taxon>Eukaryota</taxon>
        <taxon>Fungi</taxon>
        <taxon>Fungi incertae sedis</taxon>
        <taxon>Microsporidia</taxon>
        <taxon>Pseudoloma</taxon>
    </lineage>
</organism>
<dbReference type="EC" id="2.7.11.1" evidence="1"/>
<keyword evidence="2" id="KW-0808">Transferase</keyword>
<feature type="non-terminal residue" evidence="9">
    <location>
        <position position="1"/>
    </location>
</feature>
<keyword evidence="5 6" id="KW-0067">ATP-binding</keyword>
<dbReference type="GO" id="GO:0016020">
    <property type="term" value="C:membrane"/>
    <property type="evidence" value="ECO:0007669"/>
    <property type="project" value="TreeGrafter"/>
</dbReference>
<dbReference type="VEuPathDB" id="MicrosporidiaDB:M153_12167000854"/>
<evidence type="ECO:0000313" key="9">
    <source>
        <dbReference type="EMBL" id="KRH92092.1"/>
    </source>
</evidence>
<dbReference type="GO" id="GO:0005776">
    <property type="term" value="C:autophagosome"/>
    <property type="evidence" value="ECO:0007669"/>
    <property type="project" value="TreeGrafter"/>
</dbReference>
<name>A0A0R0LRH7_9MICR</name>
<evidence type="ECO:0000256" key="3">
    <source>
        <dbReference type="ARBA" id="ARBA00022741"/>
    </source>
</evidence>
<dbReference type="OrthoDB" id="2186239at2759"/>
<proteinExistence type="inferred from homology"/>
<evidence type="ECO:0000256" key="7">
    <source>
        <dbReference type="RuleBase" id="RU000304"/>
    </source>
</evidence>
<dbReference type="GO" id="GO:0000407">
    <property type="term" value="C:phagophore assembly site"/>
    <property type="evidence" value="ECO:0007669"/>
    <property type="project" value="TreeGrafter"/>
</dbReference>